<dbReference type="HOGENOM" id="CLU_000960_22_3_1"/>
<dbReference type="SUPFAM" id="SSF103473">
    <property type="entry name" value="MFS general substrate transporter"/>
    <property type="match status" value="2"/>
</dbReference>
<dbReference type="GO" id="GO:0022857">
    <property type="term" value="F:transmembrane transporter activity"/>
    <property type="evidence" value="ECO:0007669"/>
    <property type="project" value="InterPro"/>
</dbReference>
<evidence type="ECO:0000256" key="5">
    <source>
        <dbReference type="ARBA" id="ARBA00023136"/>
    </source>
</evidence>
<evidence type="ECO:0000256" key="4">
    <source>
        <dbReference type="ARBA" id="ARBA00022989"/>
    </source>
</evidence>
<evidence type="ECO:0000256" key="7">
    <source>
        <dbReference type="SAM" id="Phobius"/>
    </source>
</evidence>
<reference evidence="9" key="1">
    <citation type="submission" date="2013-12" db="EMBL/GenBank/DDBJ databases">
        <authorList>
            <person name="Genoscope - CEA"/>
        </authorList>
    </citation>
    <scope>NUCLEOTIDE SEQUENCE</scope>
    <source>
        <strain evidence="9">CBS 1993</strain>
    </source>
</reference>
<dbReference type="EMBL" id="HG793131">
    <property type="protein sequence ID" value="CDK29828.1"/>
    <property type="molecule type" value="Genomic_DNA"/>
</dbReference>
<proteinExistence type="inferred from homology"/>
<feature type="transmembrane region" description="Helical" evidence="7">
    <location>
        <begin position="402"/>
        <end position="423"/>
    </location>
</feature>
<evidence type="ECO:0000313" key="9">
    <source>
        <dbReference type="EMBL" id="CDK29828.1"/>
    </source>
</evidence>
<keyword evidence="4 7" id="KW-1133">Transmembrane helix</keyword>
<feature type="transmembrane region" description="Helical" evidence="7">
    <location>
        <begin position="521"/>
        <end position="542"/>
    </location>
</feature>
<comment type="subcellular location">
    <subcellularLocation>
        <location evidence="1">Membrane</location>
        <topology evidence="1">Multi-pass membrane protein</topology>
    </subcellularLocation>
</comment>
<evidence type="ECO:0000256" key="6">
    <source>
        <dbReference type="SAM" id="MobiDB-lite"/>
    </source>
</evidence>
<comment type="similarity">
    <text evidence="2">Belongs to the major facilitator superfamily.</text>
</comment>
<dbReference type="InterPro" id="IPR005829">
    <property type="entry name" value="Sugar_transporter_CS"/>
</dbReference>
<evidence type="ECO:0000313" key="10">
    <source>
        <dbReference type="Proteomes" id="UP000019384"/>
    </source>
</evidence>
<feature type="transmembrane region" description="Helical" evidence="7">
    <location>
        <begin position="116"/>
        <end position="139"/>
    </location>
</feature>
<organism evidence="9 10">
    <name type="scientific">Kuraishia capsulata CBS 1993</name>
    <dbReference type="NCBI Taxonomy" id="1382522"/>
    <lineage>
        <taxon>Eukaryota</taxon>
        <taxon>Fungi</taxon>
        <taxon>Dikarya</taxon>
        <taxon>Ascomycota</taxon>
        <taxon>Saccharomycotina</taxon>
        <taxon>Pichiomycetes</taxon>
        <taxon>Pichiales</taxon>
        <taxon>Pichiaceae</taxon>
        <taxon>Kuraishia</taxon>
    </lineage>
</organism>
<name>W6MTN4_9ASCO</name>
<feature type="domain" description="Major facilitator superfamily (MFS) profile" evidence="8">
    <location>
        <begin position="50"/>
        <end position="544"/>
    </location>
</feature>
<feature type="transmembrane region" description="Helical" evidence="7">
    <location>
        <begin position="145"/>
        <end position="165"/>
    </location>
</feature>
<dbReference type="PANTHER" id="PTHR23501">
    <property type="entry name" value="MAJOR FACILITATOR SUPERFAMILY"/>
    <property type="match status" value="1"/>
</dbReference>
<dbReference type="InterPro" id="IPR011701">
    <property type="entry name" value="MFS"/>
</dbReference>
<dbReference type="GO" id="GO:0005886">
    <property type="term" value="C:plasma membrane"/>
    <property type="evidence" value="ECO:0007669"/>
    <property type="project" value="TreeGrafter"/>
</dbReference>
<feature type="transmembrane region" description="Helical" evidence="7">
    <location>
        <begin position="47"/>
        <end position="73"/>
    </location>
</feature>
<dbReference type="Gene3D" id="1.20.1250.20">
    <property type="entry name" value="MFS general substrate transporter like domains"/>
    <property type="match status" value="1"/>
</dbReference>
<evidence type="ECO:0000256" key="3">
    <source>
        <dbReference type="ARBA" id="ARBA00022692"/>
    </source>
</evidence>
<feature type="region of interest" description="Disordered" evidence="6">
    <location>
        <begin position="547"/>
        <end position="591"/>
    </location>
</feature>
<dbReference type="Gene3D" id="1.20.1720.10">
    <property type="entry name" value="Multidrug resistance protein D"/>
    <property type="match status" value="1"/>
</dbReference>
<keyword evidence="5 7" id="KW-0472">Membrane</keyword>
<feature type="transmembrane region" description="Helical" evidence="7">
    <location>
        <begin position="376"/>
        <end position="396"/>
    </location>
</feature>
<dbReference type="Proteomes" id="UP000019384">
    <property type="component" value="Unassembled WGS sequence"/>
</dbReference>
<feature type="transmembrane region" description="Helical" evidence="7">
    <location>
        <begin position="236"/>
        <end position="258"/>
    </location>
</feature>
<evidence type="ECO:0000256" key="2">
    <source>
        <dbReference type="ARBA" id="ARBA00008335"/>
    </source>
</evidence>
<dbReference type="GeneID" id="34523199"/>
<reference evidence="9" key="2">
    <citation type="submission" date="2014-02" db="EMBL/GenBank/DDBJ databases">
        <title>Complete DNA sequence of /Kuraishia capsulata/ illustrates novel genomic features among budding yeasts (/Saccharomycotina/).</title>
        <authorList>
            <person name="Morales L."/>
            <person name="Noel B."/>
            <person name="Porcel B."/>
            <person name="Marcet-Houben M."/>
            <person name="Hullo M-F."/>
            <person name="Sacerdot C."/>
            <person name="Tekaia F."/>
            <person name="Leh-Louis V."/>
            <person name="Despons L."/>
            <person name="Khanna V."/>
            <person name="Aury J-M."/>
            <person name="Barbe V."/>
            <person name="Couloux A."/>
            <person name="Labadie K."/>
            <person name="Pelletier E."/>
            <person name="Souciet J-L."/>
            <person name="Boekhout T."/>
            <person name="Gabaldon T."/>
            <person name="Wincker P."/>
            <person name="Dujon B."/>
        </authorList>
    </citation>
    <scope>NUCLEOTIDE SEQUENCE</scope>
    <source>
        <strain evidence="9">CBS 1993</strain>
    </source>
</reference>
<keyword evidence="10" id="KW-1185">Reference proteome</keyword>
<dbReference type="OrthoDB" id="10021397at2759"/>
<feature type="transmembrane region" description="Helical" evidence="7">
    <location>
        <begin position="172"/>
        <end position="191"/>
    </location>
</feature>
<dbReference type="AlphaFoldDB" id="W6MTN4"/>
<dbReference type="InterPro" id="IPR036259">
    <property type="entry name" value="MFS_trans_sf"/>
</dbReference>
<feature type="transmembrane region" description="Helical" evidence="7">
    <location>
        <begin position="203"/>
        <end position="224"/>
    </location>
</feature>
<dbReference type="PRINTS" id="PR01036">
    <property type="entry name" value="TCRTETB"/>
</dbReference>
<dbReference type="Pfam" id="PF07690">
    <property type="entry name" value="MFS_1"/>
    <property type="match status" value="1"/>
</dbReference>
<dbReference type="CDD" id="cd17502">
    <property type="entry name" value="MFS_Azr1_MDR_like"/>
    <property type="match status" value="1"/>
</dbReference>
<dbReference type="PROSITE" id="PS00217">
    <property type="entry name" value="SUGAR_TRANSPORT_2"/>
    <property type="match status" value="1"/>
</dbReference>
<gene>
    <name evidence="9" type="ORF">KUCA_T00005822001</name>
</gene>
<dbReference type="PROSITE" id="PS50850">
    <property type="entry name" value="MFS"/>
    <property type="match status" value="1"/>
</dbReference>
<feature type="transmembrane region" description="Helical" evidence="7">
    <location>
        <begin position="270"/>
        <end position="291"/>
    </location>
</feature>
<sequence>MSDISADGDVKDKAADPEVVAEPKLFEESNAGDGTHREEHYLHGARLMLCLFSLYICTFLIALDQTIVITIMQNVGNHFNALNKVAWITTAFSFSMAVFMQIWGSVSIAIGRKVSLFLAVGLFELGSLLCGVSNTINMLIGGRVIAGFGGGGIQSLVMVIIAEVVPIERRPIAMAGLGVTFGLAMVLGPLIGGAFTTNATWRWCFYINLPIGGLAAAVVFFVFHPPKPKGKILPKLLAIDWFGLFLMVVGFTLFLLALSFGGNEFPWRSAAVILCFVLGGLFIGLFSLWNFKYSKNPLIPAEIVRVRAIDLACLGLFAVFAYFMALVIYAALYFQTLRGYSALIAGVSLLPTIIPMVIFSIGTGISTAKFRYIKPFTVFGGALGPLGCGLWCLLGVHSGLSLRIGCQIIFGIAVGTMMQPFIIHVQMAAPKTAGSTIIASTLMNFARNLGAAVGSDLAQLVYTSTLSSKIRDLEGSAEYLSLGLDSYPLSQLTGDTSKIHTLPEPLKEMVLQVFMAAFKNVFYLSIGFAAIAFFCALCMPNVRLPKKSKGIDDSETEKDTKEKCDTAASETSERDDGDGGDGGDGQRHEAD</sequence>
<evidence type="ECO:0000259" key="8">
    <source>
        <dbReference type="PROSITE" id="PS50850"/>
    </source>
</evidence>
<dbReference type="PANTHER" id="PTHR23501:SF198">
    <property type="entry name" value="AZOLE RESISTANCE PROTEIN 1-RELATED"/>
    <property type="match status" value="1"/>
</dbReference>
<evidence type="ECO:0000256" key="1">
    <source>
        <dbReference type="ARBA" id="ARBA00004141"/>
    </source>
</evidence>
<feature type="transmembrane region" description="Helical" evidence="7">
    <location>
        <begin position="85"/>
        <end position="104"/>
    </location>
</feature>
<feature type="transmembrane region" description="Helical" evidence="7">
    <location>
        <begin position="311"/>
        <end position="334"/>
    </location>
</feature>
<accession>W6MTN4</accession>
<dbReference type="InterPro" id="IPR020846">
    <property type="entry name" value="MFS_dom"/>
</dbReference>
<feature type="transmembrane region" description="Helical" evidence="7">
    <location>
        <begin position="340"/>
        <end position="364"/>
    </location>
</feature>
<feature type="compositionally biased region" description="Basic and acidic residues" evidence="6">
    <location>
        <begin position="549"/>
        <end position="565"/>
    </location>
</feature>
<keyword evidence="3 7" id="KW-0812">Transmembrane</keyword>
<protein>
    <recommendedName>
        <fullName evidence="8">Major facilitator superfamily (MFS) profile domain-containing protein</fullName>
    </recommendedName>
</protein>
<dbReference type="RefSeq" id="XP_022461811.1">
    <property type="nucleotide sequence ID" value="XM_022602863.1"/>
</dbReference>